<dbReference type="InParanoid" id="M4BLZ8"/>
<accession>M4BLZ8</accession>
<evidence type="ECO:0000313" key="1">
    <source>
        <dbReference type="EnsemblProtists" id="HpaP807433"/>
    </source>
</evidence>
<dbReference type="VEuPathDB" id="FungiDB:HpaG807433"/>
<sequence>MAHAPDLSHGRATKLKLCHRCCYSAFGEHSSMFPAGQKKHSHNALRRVHVRRGRLSRHRGSCRFKNER</sequence>
<reference evidence="1" key="2">
    <citation type="submission" date="2015-06" db="UniProtKB">
        <authorList>
            <consortium name="EnsemblProtists"/>
        </authorList>
    </citation>
    <scope>IDENTIFICATION</scope>
    <source>
        <strain evidence="1">Emoy2</strain>
    </source>
</reference>
<dbReference type="HOGENOM" id="CLU_2799443_0_0_1"/>
<reference evidence="2" key="1">
    <citation type="journal article" date="2010" name="Science">
        <title>Signatures of adaptation to obligate biotrophy in the Hyaloperonospora arabidopsidis genome.</title>
        <authorList>
            <person name="Baxter L."/>
            <person name="Tripathy S."/>
            <person name="Ishaque N."/>
            <person name="Boot N."/>
            <person name="Cabral A."/>
            <person name="Kemen E."/>
            <person name="Thines M."/>
            <person name="Ah-Fong A."/>
            <person name="Anderson R."/>
            <person name="Badejoko W."/>
            <person name="Bittner-Eddy P."/>
            <person name="Boore J.L."/>
            <person name="Chibucos M.C."/>
            <person name="Coates M."/>
            <person name="Dehal P."/>
            <person name="Delehaunty K."/>
            <person name="Dong S."/>
            <person name="Downton P."/>
            <person name="Dumas B."/>
            <person name="Fabro G."/>
            <person name="Fronick C."/>
            <person name="Fuerstenberg S.I."/>
            <person name="Fulton L."/>
            <person name="Gaulin E."/>
            <person name="Govers F."/>
            <person name="Hughes L."/>
            <person name="Humphray S."/>
            <person name="Jiang R.H."/>
            <person name="Judelson H."/>
            <person name="Kamoun S."/>
            <person name="Kyung K."/>
            <person name="Meijer H."/>
            <person name="Minx P."/>
            <person name="Morris P."/>
            <person name="Nelson J."/>
            <person name="Phuntumart V."/>
            <person name="Qutob D."/>
            <person name="Rehmany A."/>
            <person name="Rougon-Cardoso A."/>
            <person name="Ryden P."/>
            <person name="Torto-Alalibo T."/>
            <person name="Studholme D."/>
            <person name="Wang Y."/>
            <person name="Win J."/>
            <person name="Wood J."/>
            <person name="Clifton S.W."/>
            <person name="Rogers J."/>
            <person name="Van den Ackerveken G."/>
            <person name="Jones J.D."/>
            <person name="McDowell J.M."/>
            <person name="Beynon J."/>
            <person name="Tyler B.M."/>
        </authorList>
    </citation>
    <scope>NUCLEOTIDE SEQUENCE [LARGE SCALE GENOMIC DNA]</scope>
    <source>
        <strain evidence="2">Emoy2</strain>
    </source>
</reference>
<dbReference type="EMBL" id="JH598398">
    <property type="status" value="NOT_ANNOTATED_CDS"/>
    <property type="molecule type" value="Genomic_DNA"/>
</dbReference>
<dbReference type="EnsemblProtists" id="HpaT807433">
    <property type="protein sequence ID" value="HpaP807433"/>
    <property type="gene ID" value="HpaG807433"/>
</dbReference>
<evidence type="ECO:0000313" key="2">
    <source>
        <dbReference type="Proteomes" id="UP000011713"/>
    </source>
</evidence>
<organism evidence="1 2">
    <name type="scientific">Hyaloperonospora arabidopsidis (strain Emoy2)</name>
    <name type="common">Downy mildew agent</name>
    <name type="synonym">Peronospora arabidopsidis</name>
    <dbReference type="NCBI Taxonomy" id="559515"/>
    <lineage>
        <taxon>Eukaryota</taxon>
        <taxon>Sar</taxon>
        <taxon>Stramenopiles</taxon>
        <taxon>Oomycota</taxon>
        <taxon>Peronosporomycetes</taxon>
        <taxon>Peronosporales</taxon>
        <taxon>Peronosporaceae</taxon>
        <taxon>Hyaloperonospora</taxon>
    </lineage>
</organism>
<name>M4BLZ8_HYAAE</name>
<protein>
    <submittedName>
        <fullName evidence="1">Uncharacterized protein</fullName>
    </submittedName>
</protein>
<proteinExistence type="predicted"/>
<keyword evidence="2" id="KW-1185">Reference proteome</keyword>
<dbReference type="AlphaFoldDB" id="M4BLZ8"/>
<dbReference type="Proteomes" id="UP000011713">
    <property type="component" value="Unassembled WGS sequence"/>
</dbReference>